<keyword evidence="6" id="KW-1185">Reference proteome</keyword>
<dbReference type="Proteomes" id="UP000828390">
    <property type="component" value="Unassembled WGS sequence"/>
</dbReference>
<organism evidence="5 6">
    <name type="scientific">Dreissena polymorpha</name>
    <name type="common">Zebra mussel</name>
    <name type="synonym">Mytilus polymorpha</name>
    <dbReference type="NCBI Taxonomy" id="45954"/>
    <lineage>
        <taxon>Eukaryota</taxon>
        <taxon>Metazoa</taxon>
        <taxon>Spiralia</taxon>
        <taxon>Lophotrochozoa</taxon>
        <taxon>Mollusca</taxon>
        <taxon>Bivalvia</taxon>
        <taxon>Autobranchia</taxon>
        <taxon>Heteroconchia</taxon>
        <taxon>Euheterodonta</taxon>
        <taxon>Imparidentia</taxon>
        <taxon>Neoheterodontei</taxon>
        <taxon>Myida</taxon>
        <taxon>Dreissenoidea</taxon>
        <taxon>Dreissenidae</taxon>
        <taxon>Dreissena</taxon>
    </lineage>
</organism>
<evidence type="ECO:0000313" key="5">
    <source>
        <dbReference type="EMBL" id="KAH3874503.1"/>
    </source>
</evidence>
<evidence type="ECO:0000256" key="2">
    <source>
        <dbReference type="ARBA" id="ARBA00022692"/>
    </source>
</evidence>
<reference evidence="5" key="1">
    <citation type="journal article" date="2019" name="bioRxiv">
        <title>The Genome of the Zebra Mussel, Dreissena polymorpha: A Resource for Invasive Species Research.</title>
        <authorList>
            <person name="McCartney M.A."/>
            <person name="Auch B."/>
            <person name="Kono T."/>
            <person name="Mallez S."/>
            <person name="Zhang Y."/>
            <person name="Obille A."/>
            <person name="Becker A."/>
            <person name="Abrahante J.E."/>
            <person name="Garbe J."/>
            <person name="Badalamenti J.P."/>
            <person name="Herman A."/>
            <person name="Mangelson H."/>
            <person name="Liachko I."/>
            <person name="Sullivan S."/>
            <person name="Sone E.D."/>
            <person name="Koren S."/>
            <person name="Silverstein K.A.T."/>
            <person name="Beckman K.B."/>
            <person name="Gohl D.M."/>
        </authorList>
    </citation>
    <scope>NUCLEOTIDE SEQUENCE</scope>
    <source>
        <strain evidence="5">Duluth1</strain>
        <tissue evidence="5">Whole animal</tissue>
    </source>
</reference>
<comment type="caution">
    <text evidence="5">The sequence shown here is derived from an EMBL/GenBank/DDBJ whole genome shotgun (WGS) entry which is preliminary data.</text>
</comment>
<evidence type="ECO:0000256" key="3">
    <source>
        <dbReference type="ARBA" id="ARBA00022989"/>
    </source>
</evidence>
<reference evidence="5" key="2">
    <citation type="submission" date="2020-11" db="EMBL/GenBank/DDBJ databases">
        <authorList>
            <person name="McCartney M.A."/>
            <person name="Auch B."/>
            <person name="Kono T."/>
            <person name="Mallez S."/>
            <person name="Becker A."/>
            <person name="Gohl D.M."/>
            <person name="Silverstein K.A.T."/>
            <person name="Koren S."/>
            <person name="Bechman K.B."/>
            <person name="Herman A."/>
            <person name="Abrahante J.E."/>
            <person name="Garbe J."/>
        </authorList>
    </citation>
    <scope>NUCLEOTIDE SEQUENCE</scope>
    <source>
        <strain evidence="5">Duluth1</strain>
        <tissue evidence="5">Whole animal</tissue>
    </source>
</reference>
<comment type="subcellular location">
    <subcellularLocation>
        <location evidence="1">Membrane</location>
        <topology evidence="1">Multi-pass membrane protein</topology>
    </subcellularLocation>
</comment>
<keyword evidence="3" id="KW-1133">Transmembrane helix</keyword>
<dbReference type="Pfam" id="PF15795">
    <property type="entry name" value="Spec3"/>
    <property type="match status" value="1"/>
</dbReference>
<evidence type="ECO:0000256" key="4">
    <source>
        <dbReference type="ARBA" id="ARBA00023136"/>
    </source>
</evidence>
<evidence type="ECO:0000313" key="6">
    <source>
        <dbReference type="Proteomes" id="UP000828390"/>
    </source>
</evidence>
<accession>A0A9D4MD58</accession>
<sequence length="168" mass="19190">MQVVYSGGSTPTPSPRVNRKIHQGYGHPWFAPCPPVSNPTRHHSASKEKTESLLADSFLRDSIPAMQRCVAIACLIMNILLPGLGENTWVAKMCQMYYYQMAIVDSLDKKQHAWSYILKGPVKLEIVLCDHFKYLARFNQRLKRSLKSTDNYMGIYKQNALIKNDEID</sequence>
<proteinExistence type="predicted"/>
<name>A0A9D4MD58_DREPO</name>
<dbReference type="AlphaFoldDB" id="A0A9D4MD58"/>
<dbReference type="EMBL" id="JAIWYP010000002">
    <property type="protein sequence ID" value="KAH3874503.1"/>
    <property type="molecule type" value="Genomic_DNA"/>
</dbReference>
<dbReference type="GO" id="GO:0016020">
    <property type="term" value="C:membrane"/>
    <property type="evidence" value="ECO:0007669"/>
    <property type="project" value="UniProtKB-SubCell"/>
</dbReference>
<dbReference type="InterPro" id="IPR026673">
    <property type="entry name" value="SPEC3/Stum"/>
</dbReference>
<keyword evidence="2" id="KW-0812">Transmembrane</keyword>
<gene>
    <name evidence="5" type="ORF">DPMN_037748</name>
</gene>
<protein>
    <submittedName>
        <fullName evidence="5">Uncharacterized protein</fullName>
    </submittedName>
</protein>
<keyword evidence="4" id="KW-0472">Membrane</keyword>
<evidence type="ECO:0000256" key="1">
    <source>
        <dbReference type="ARBA" id="ARBA00004141"/>
    </source>
</evidence>